<gene>
    <name evidence="1" type="ORF">LCGC14_2093470</name>
</gene>
<dbReference type="AlphaFoldDB" id="A0A0F9EBZ5"/>
<sequence>GVATVRAGIAESAEARAARLVGGVESQGFRQQAQAARQVGDIAFDFANDIAAADERIRTRDDTVDRARKASAFNEAGSTELRRVQTEGDLSKPEILEGYSDFLDRQMAGLVESHQGSAESLARLTVRLEGMRSTFADRAAGMFVQGQRDLIASIHTEGLNTLRATAHTSPGLLPRLFDTLDARIDDMAPALTPQEESAFRNNGREQITEAAIGSFISRGQIDEAERILLDVPGVRAIMGQEAQRRVFNRLRAARMEQAKQRAPIILSPGQTAFDPRTGRPIATLPSSNENVFGSGVTGNVLGMMADMSPAFANGQLSPAQERDFIIAVQHYRQASQFQNPDTGLLETRRNEVPEFVTDAFAARGLSLPGFTEDVEPTEVAEGDMLPSGPGGQTVFELAGAGLVTGPIPAIGEAVGRTPGLGGPAPEMTRARNFVPLLQRDLVRVLQNNPRYAEGERKAIEAEINIAPRFFDDPAAFQQRLIGIDDALEIRLRNALKTASSEKVGSQERTHAMNVANALQQFRSNLLPTKFEKEEDAVEFALSAPPGTKFTVFDEAQKAWIIKSIPADRFEEFREAFEKKSKP</sequence>
<dbReference type="EMBL" id="LAZR01025548">
    <property type="protein sequence ID" value="KKL71583.1"/>
    <property type="molecule type" value="Genomic_DNA"/>
</dbReference>
<evidence type="ECO:0000313" key="1">
    <source>
        <dbReference type="EMBL" id="KKL71583.1"/>
    </source>
</evidence>
<proteinExistence type="predicted"/>
<comment type="caution">
    <text evidence="1">The sequence shown here is derived from an EMBL/GenBank/DDBJ whole genome shotgun (WGS) entry which is preliminary data.</text>
</comment>
<organism evidence="1">
    <name type="scientific">marine sediment metagenome</name>
    <dbReference type="NCBI Taxonomy" id="412755"/>
    <lineage>
        <taxon>unclassified sequences</taxon>
        <taxon>metagenomes</taxon>
        <taxon>ecological metagenomes</taxon>
    </lineage>
</organism>
<protein>
    <submittedName>
        <fullName evidence="1">Uncharacterized protein</fullName>
    </submittedName>
</protein>
<reference evidence="1" key="1">
    <citation type="journal article" date="2015" name="Nature">
        <title>Complex archaea that bridge the gap between prokaryotes and eukaryotes.</title>
        <authorList>
            <person name="Spang A."/>
            <person name="Saw J.H."/>
            <person name="Jorgensen S.L."/>
            <person name="Zaremba-Niedzwiedzka K."/>
            <person name="Martijn J."/>
            <person name="Lind A.E."/>
            <person name="van Eijk R."/>
            <person name="Schleper C."/>
            <person name="Guy L."/>
            <person name="Ettema T.J."/>
        </authorList>
    </citation>
    <scope>NUCLEOTIDE SEQUENCE</scope>
</reference>
<accession>A0A0F9EBZ5</accession>
<feature type="non-terminal residue" evidence="1">
    <location>
        <position position="1"/>
    </location>
</feature>
<name>A0A0F9EBZ5_9ZZZZ</name>